<name>A0ABV0UBK3_9TELE</name>
<feature type="transmembrane region" description="Helical" evidence="2">
    <location>
        <begin position="85"/>
        <end position="103"/>
    </location>
</feature>
<accession>A0ABV0UBK3</accession>
<comment type="caution">
    <text evidence="3">The sequence shown here is derived from an EMBL/GenBank/DDBJ whole genome shotgun (WGS) entry which is preliminary data.</text>
</comment>
<sequence>MPPTTTPHHHHCNDSPGRNINQLSSTITAQLLIMPVTPHPKRGHNPPTPHAASPPRHPSTRCPNPPSGHDSQQSSTPPSPPNHPAVTIIVIVLFLFSYCSKVINDNICNKRQSFKKIKMTKQKTTAKDSEQVLILQQTAELCEKIKIVVSTACF</sequence>
<evidence type="ECO:0000313" key="3">
    <source>
        <dbReference type="EMBL" id="MEQ2241543.1"/>
    </source>
</evidence>
<evidence type="ECO:0000313" key="4">
    <source>
        <dbReference type="Proteomes" id="UP001482620"/>
    </source>
</evidence>
<feature type="region of interest" description="Disordered" evidence="1">
    <location>
        <begin position="36"/>
        <end position="82"/>
    </location>
</feature>
<keyword evidence="2" id="KW-1133">Transmembrane helix</keyword>
<keyword evidence="2" id="KW-0472">Membrane</keyword>
<dbReference type="Proteomes" id="UP001482620">
    <property type="component" value="Unassembled WGS sequence"/>
</dbReference>
<keyword evidence="4" id="KW-1185">Reference proteome</keyword>
<organism evidence="3 4">
    <name type="scientific">Ilyodon furcidens</name>
    <name type="common">goldbreast splitfin</name>
    <dbReference type="NCBI Taxonomy" id="33524"/>
    <lineage>
        <taxon>Eukaryota</taxon>
        <taxon>Metazoa</taxon>
        <taxon>Chordata</taxon>
        <taxon>Craniata</taxon>
        <taxon>Vertebrata</taxon>
        <taxon>Euteleostomi</taxon>
        <taxon>Actinopterygii</taxon>
        <taxon>Neopterygii</taxon>
        <taxon>Teleostei</taxon>
        <taxon>Neoteleostei</taxon>
        <taxon>Acanthomorphata</taxon>
        <taxon>Ovalentaria</taxon>
        <taxon>Atherinomorphae</taxon>
        <taxon>Cyprinodontiformes</taxon>
        <taxon>Goodeidae</taxon>
        <taxon>Ilyodon</taxon>
    </lineage>
</organism>
<evidence type="ECO:0000256" key="1">
    <source>
        <dbReference type="SAM" id="MobiDB-lite"/>
    </source>
</evidence>
<reference evidence="3 4" key="1">
    <citation type="submission" date="2021-06" db="EMBL/GenBank/DDBJ databases">
        <authorList>
            <person name="Palmer J.M."/>
        </authorList>
    </citation>
    <scope>NUCLEOTIDE SEQUENCE [LARGE SCALE GENOMIC DNA]</scope>
    <source>
        <strain evidence="4">if_2019</strain>
        <tissue evidence="3">Muscle</tissue>
    </source>
</reference>
<evidence type="ECO:0008006" key="5">
    <source>
        <dbReference type="Google" id="ProtNLM"/>
    </source>
</evidence>
<keyword evidence="2" id="KW-0812">Transmembrane</keyword>
<gene>
    <name evidence="3" type="ORF">ILYODFUR_026421</name>
</gene>
<dbReference type="EMBL" id="JAHRIQ010061271">
    <property type="protein sequence ID" value="MEQ2241543.1"/>
    <property type="molecule type" value="Genomic_DNA"/>
</dbReference>
<evidence type="ECO:0000256" key="2">
    <source>
        <dbReference type="SAM" id="Phobius"/>
    </source>
</evidence>
<protein>
    <recommendedName>
        <fullName evidence="5">Transmembrane protein</fullName>
    </recommendedName>
</protein>
<proteinExistence type="predicted"/>